<protein>
    <submittedName>
        <fullName evidence="3">Uncharacterized protein</fullName>
    </submittedName>
</protein>
<feature type="region of interest" description="Disordered" evidence="2">
    <location>
        <begin position="666"/>
        <end position="690"/>
    </location>
</feature>
<gene>
    <name evidence="3" type="ORF">Tco_1078363</name>
</gene>
<dbReference type="EMBL" id="BQNB010019831">
    <property type="protein sequence ID" value="GJT89518.1"/>
    <property type="molecule type" value="Genomic_DNA"/>
</dbReference>
<dbReference type="Proteomes" id="UP001151760">
    <property type="component" value="Unassembled WGS sequence"/>
</dbReference>
<evidence type="ECO:0000256" key="2">
    <source>
        <dbReference type="SAM" id="MobiDB-lite"/>
    </source>
</evidence>
<evidence type="ECO:0000256" key="1">
    <source>
        <dbReference type="SAM" id="Coils"/>
    </source>
</evidence>
<proteinExistence type="predicted"/>
<reference evidence="3" key="1">
    <citation type="journal article" date="2022" name="Int. J. Mol. Sci.">
        <title>Draft Genome of Tanacetum Coccineum: Genomic Comparison of Closely Related Tanacetum-Family Plants.</title>
        <authorList>
            <person name="Yamashiro T."/>
            <person name="Shiraishi A."/>
            <person name="Nakayama K."/>
            <person name="Satake H."/>
        </authorList>
    </citation>
    <scope>NUCLEOTIDE SEQUENCE</scope>
</reference>
<keyword evidence="4" id="KW-1185">Reference proteome</keyword>
<sequence>MESQSETTQIMFALKLPVLKTRDYDLWSMRIEQYLTHTNYALWEVIVNSDAPAIASASAGTEGPIPPKTAKQKLARKNELKAKSTMLLAIPDEHLLKFHGIKDAKTLCESIKARFGGNKESKKMQKTILKQQYDNFTASRSEGLDKTYDRCMKMRLKYNQAQAQTLRMWLLYSSTNESVNTAHEVSIASSHGQASSSTYTDDVMFSFFANQSNSGHAYHEGEKILKEDRKESEFQMAKKLLALIRQRLNVTTATGDVTLLENVGFQAEEEITNFALMAYTSQGSLSSSSSDSENDVVYEEDIAFLKYDVQVKDISIKDLKNQLEEALKEKDDLKLKLENFEESSKNLTKLINSQISAKDKACLGYDSQINESEVVHSVFNSRESYVNDSPVNDRFKTGEGFHAVPPPYTENYMPSRPDLSFAGLDDSVYKTKVSETITTASKTSKDSLEKPETVRPSAPIIKYWDTDSDNDIATKSGQVPVNAAKQSSLRAAASISTARPVNTVAPKPKVKDALPKTIPYFKSTSVVSAAEGNGENAVKSSAAVLRATGNDSIQQWAWVPRRELSLLLLSVRISNEKWVISCIWRKSKGDEFSDEFGVKTGSCKVNAARQDLVLLGEINNVKQIHATVDGKTIVILESSVRSDLHFNDEDAPLYYSQPIIEEQIPVTESSSPQNTQTPRQALQEDTQLPQTSVSIPNVADEAVHKELGNRVVRATTTAASLDAA</sequence>
<feature type="coiled-coil region" evidence="1">
    <location>
        <begin position="309"/>
        <end position="350"/>
    </location>
</feature>
<dbReference type="Pfam" id="PF14223">
    <property type="entry name" value="Retrotran_gag_2"/>
    <property type="match status" value="1"/>
</dbReference>
<name>A0ABQ5HNV8_9ASTR</name>
<keyword evidence="1" id="KW-0175">Coiled coil</keyword>
<evidence type="ECO:0000313" key="4">
    <source>
        <dbReference type="Proteomes" id="UP001151760"/>
    </source>
</evidence>
<evidence type="ECO:0000313" key="3">
    <source>
        <dbReference type="EMBL" id="GJT89518.1"/>
    </source>
</evidence>
<accession>A0ABQ5HNV8</accession>
<organism evidence="3 4">
    <name type="scientific">Tanacetum coccineum</name>
    <dbReference type="NCBI Taxonomy" id="301880"/>
    <lineage>
        <taxon>Eukaryota</taxon>
        <taxon>Viridiplantae</taxon>
        <taxon>Streptophyta</taxon>
        <taxon>Embryophyta</taxon>
        <taxon>Tracheophyta</taxon>
        <taxon>Spermatophyta</taxon>
        <taxon>Magnoliopsida</taxon>
        <taxon>eudicotyledons</taxon>
        <taxon>Gunneridae</taxon>
        <taxon>Pentapetalae</taxon>
        <taxon>asterids</taxon>
        <taxon>campanulids</taxon>
        <taxon>Asterales</taxon>
        <taxon>Asteraceae</taxon>
        <taxon>Asteroideae</taxon>
        <taxon>Anthemideae</taxon>
        <taxon>Anthemidinae</taxon>
        <taxon>Tanacetum</taxon>
    </lineage>
</organism>
<comment type="caution">
    <text evidence="3">The sequence shown here is derived from an EMBL/GenBank/DDBJ whole genome shotgun (WGS) entry which is preliminary data.</text>
</comment>
<reference evidence="3" key="2">
    <citation type="submission" date="2022-01" db="EMBL/GenBank/DDBJ databases">
        <authorList>
            <person name="Yamashiro T."/>
            <person name="Shiraishi A."/>
            <person name="Satake H."/>
            <person name="Nakayama K."/>
        </authorList>
    </citation>
    <scope>NUCLEOTIDE SEQUENCE</scope>
</reference>